<dbReference type="KEGG" id="bwh:A9C19_16995"/>
<dbReference type="InterPro" id="IPR011990">
    <property type="entry name" value="TPR-like_helical_dom_sf"/>
</dbReference>
<dbReference type="OrthoDB" id="2676051at2"/>
<reference evidence="1 2" key="1">
    <citation type="journal article" date="2016" name="Sci. Rep.">
        <title>Complete genome sequence and transcriptomic analysis of a novel marine strain Bacillus weihaiensis reveals the mechanism of brown algae degradation.</title>
        <authorList>
            <person name="Zhu Y."/>
            <person name="Chen P."/>
            <person name="Bao Y."/>
            <person name="Men Y."/>
            <person name="Zeng Y."/>
            <person name="Yang J."/>
            <person name="Sun J."/>
            <person name="Sun Y."/>
        </authorList>
    </citation>
    <scope>NUCLEOTIDE SEQUENCE [LARGE SCALE GENOMIC DNA]</scope>
    <source>
        <strain evidence="1 2">Alg07</strain>
    </source>
</reference>
<dbReference type="AlphaFoldDB" id="A0A1L3MVC5"/>
<dbReference type="EMBL" id="CP016020">
    <property type="protein sequence ID" value="APH06288.1"/>
    <property type="molecule type" value="Genomic_DNA"/>
</dbReference>
<proteinExistence type="predicted"/>
<dbReference type="Proteomes" id="UP000181936">
    <property type="component" value="Chromosome"/>
</dbReference>
<gene>
    <name evidence="1" type="ORF">A9C19_16995</name>
</gene>
<dbReference type="SUPFAM" id="SSF48452">
    <property type="entry name" value="TPR-like"/>
    <property type="match status" value="1"/>
</dbReference>
<evidence type="ECO:0000313" key="1">
    <source>
        <dbReference type="EMBL" id="APH06288.1"/>
    </source>
</evidence>
<evidence type="ECO:0000313" key="2">
    <source>
        <dbReference type="Proteomes" id="UP000181936"/>
    </source>
</evidence>
<keyword evidence="2" id="KW-1185">Reference proteome</keyword>
<dbReference type="RefSeq" id="WP_072581088.1">
    <property type="nucleotide sequence ID" value="NZ_CP016020.1"/>
</dbReference>
<dbReference type="Gene3D" id="1.25.40.10">
    <property type="entry name" value="Tetratricopeptide repeat domain"/>
    <property type="match status" value="1"/>
</dbReference>
<protein>
    <recommendedName>
        <fullName evidence="3">Tetratricopeptide repeat protein</fullName>
    </recommendedName>
</protein>
<name>A0A1L3MVC5_9BACI</name>
<accession>A0A1L3MVC5</accession>
<dbReference type="STRING" id="1547283.A9C19_16995"/>
<organism evidence="1 2">
    <name type="scientific">Bacillus weihaiensis</name>
    <dbReference type="NCBI Taxonomy" id="1547283"/>
    <lineage>
        <taxon>Bacteria</taxon>
        <taxon>Bacillati</taxon>
        <taxon>Bacillota</taxon>
        <taxon>Bacilli</taxon>
        <taxon>Bacillales</taxon>
        <taxon>Bacillaceae</taxon>
        <taxon>Bacillus</taxon>
    </lineage>
</organism>
<evidence type="ECO:0008006" key="3">
    <source>
        <dbReference type="Google" id="ProtNLM"/>
    </source>
</evidence>
<sequence>MNVSINDGNEDLLLHINGLYFFQGYQVVEAFTPCHTTCYYLFYYKNKFLTGKSTAKIKVSSTLHLILSKGIYVSSSNPISQFLLHQEAFSPLPKLSSLWKEIKKHYPTREAFHIMSAFDTYVHKKDLISFMKEAFLKQRRAGKLLHAYRILRIVLDKYPTNKWASSLISHMDYQKYSLKYQAEAEDLLPYDPLHMEFKLYHNRASKPYLELLDHKLQREERYLECLALYYEQLFLDASDTEKYYKKMTDRLHSSFQATNNMTFLTYLYTEPLSKQAKSEVSLQLVDLFIREKRYKEAFLFLSQQTDPLQSEQVDLLLFTLHHLDTVSFEQFTAKTLLHSHADLSQIKKAIDCLIPKLLHQHDITYSYNWLKPFMHLSLPAILKIKKMQEMKEEPDRQRELGELYYEFDQVPHAIECFLWHLEMEENDLKTMKWLIKLYKELGQEDEAISYQYLYKQMQKTS</sequence>